<reference evidence="4 5" key="1">
    <citation type="submission" date="2019-06" db="EMBL/GenBank/DDBJ databases">
        <title>Erythrobacter insulae sp. nov., isolated from a tidal flat.</title>
        <authorList>
            <person name="Yoon J.-H."/>
        </authorList>
    </citation>
    <scope>NUCLEOTIDE SEQUENCE [LARGE SCALE GENOMIC DNA]</scope>
    <source>
        <strain evidence="4 5">JBTF-M21</strain>
    </source>
</reference>
<evidence type="ECO:0000313" key="4">
    <source>
        <dbReference type="EMBL" id="TRD11987.1"/>
    </source>
</evidence>
<feature type="transmembrane region" description="Helical" evidence="1">
    <location>
        <begin position="12"/>
        <end position="31"/>
    </location>
</feature>
<gene>
    <name evidence="4" type="primary">puhA</name>
    <name evidence="4" type="ORF">FGU71_09035</name>
</gene>
<dbReference type="NCBIfam" id="TIGR01150">
    <property type="entry name" value="puhA"/>
    <property type="match status" value="1"/>
</dbReference>
<name>A0A547PCX0_9SPHN</name>
<dbReference type="AlphaFoldDB" id="A0A547PCX0"/>
<dbReference type="GO" id="GO:0030077">
    <property type="term" value="C:plasma membrane light-harvesting complex"/>
    <property type="evidence" value="ECO:0007669"/>
    <property type="project" value="InterPro"/>
</dbReference>
<evidence type="ECO:0000259" key="3">
    <source>
        <dbReference type="Pfam" id="PF05239"/>
    </source>
</evidence>
<dbReference type="InterPro" id="IPR011033">
    <property type="entry name" value="PRC_barrel-like_sf"/>
</dbReference>
<dbReference type="InterPro" id="IPR027275">
    <property type="entry name" value="PRC-brl_dom"/>
</dbReference>
<dbReference type="Pfam" id="PF03967">
    <property type="entry name" value="PRCH"/>
    <property type="match status" value="1"/>
</dbReference>
<feature type="domain" description="Photosynthetic reaction centre H subunit N-terminal" evidence="2">
    <location>
        <begin position="6"/>
        <end position="134"/>
    </location>
</feature>
<feature type="domain" description="PRC-barrel" evidence="3">
    <location>
        <begin position="148"/>
        <end position="195"/>
    </location>
</feature>
<evidence type="ECO:0000313" key="5">
    <source>
        <dbReference type="Proteomes" id="UP000316343"/>
    </source>
</evidence>
<keyword evidence="5" id="KW-1185">Reference proteome</keyword>
<keyword evidence="1" id="KW-1133">Transmembrane helix</keyword>
<dbReference type="GO" id="GO:0019684">
    <property type="term" value="P:photosynthesis, light reaction"/>
    <property type="evidence" value="ECO:0007669"/>
    <property type="project" value="InterPro"/>
</dbReference>
<dbReference type="Proteomes" id="UP000316343">
    <property type="component" value="Unassembled WGS sequence"/>
</dbReference>
<evidence type="ECO:0000256" key="1">
    <source>
        <dbReference type="SAM" id="Phobius"/>
    </source>
</evidence>
<organism evidence="4 5">
    <name type="scientific">Erythrobacter insulae</name>
    <dbReference type="NCBI Taxonomy" id="2584124"/>
    <lineage>
        <taxon>Bacteria</taxon>
        <taxon>Pseudomonadati</taxon>
        <taxon>Pseudomonadota</taxon>
        <taxon>Alphaproteobacteria</taxon>
        <taxon>Sphingomonadales</taxon>
        <taxon>Erythrobacteraceae</taxon>
        <taxon>Erythrobacter/Porphyrobacter group</taxon>
        <taxon>Erythrobacter</taxon>
    </lineage>
</organism>
<protein>
    <submittedName>
        <fullName evidence="4">Photosynthetic reaction center subunit H</fullName>
    </submittedName>
</protein>
<keyword evidence="1" id="KW-0812">Transmembrane</keyword>
<accession>A0A547PCX0</accession>
<dbReference type="InterPro" id="IPR014747">
    <property type="entry name" value="Bac_photo_RC_H_C"/>
</dbReference>
<dbReference type="InterPro" id="IPR015810">
    <property type="entry name" value="Photo_RC_H_N"/>
</dbReference>
<dbReference type="Gene3D" id="4.10.540.10">
    <property type="entry name" value="Photosynthetic reaction centre, H subunit, N-terminal domain"/>
    <property type="match status" value="1"/>
</dbReference>
<comment type="caution">
    <text evidence="4">The sequence shown here is derived from an EMBL/GenBank/DDBJ whole genome shotgun (WGS) entry which is preliminary data.</text>
</comment>
<sequence>MNHTYIVGTFDVAELAFLSFFVFFIGLVIYLNRESRREGYPLEDEFTGRIQPGTPLSDAGKKEFQLPHGRGTYIPEDVPRDPVNIPAERTFHAGGAPYHPTGNAMKDGMGPAAYANREDYPDLTFDGRPRIVPIADSHEIEIAPNDPNIMGWKVVAADKKVVGTVTDIWVDQSEHLIRYLEVTTKKGTKVLTPMFVSVVQRKGPLQGLFPNNESLTSGILPQNDELVEVDAITSDQFEDVPQIKTAGQITRLEEDKIQAYFGGGYMYATAERGEPWL</sequence>
<dbReference type="SUPFAM" id="SSF50346">
    <property type="entry name" value="PRC-barrel domain"/>
    <property type="match status" value="1"/>
</dbReference>
<dbReference type="InterPro" id="IPR005652">
    <property type="entry name" value="Photo_RC_H"/>
</dbReference>
<keyword evidence="1" id="KW-0472">Membrane</keyword>
<dbReference type="OrthoDB" id="8557487at2"/>
<dbReference type="InterPro" id="IPR037097">
    <property type="entry name" value="Photo_RC_H_N_sf"/>
</dbReference>
<dbReference type="EMBL" id="VHJK01000001">
    <property type="protein sequence ID" value="TRD11987.1"/>
    <property type="molecule type" value="Genomic_DNA"/>
</dbReference>
<proteinExistence type="predicted"/>
<dbReference type="RefSeq" id="WP_142788260.1">
    <property type="nucleotide sequence ID" value="NZ_VHJK01000001.1"/>
</dbReference>
<dbReference type="SUPFAM" id="SSF81490">
    <property type="entry name" value="Photosystem II reaction centre subunit H, transmembrane region"/>
    <property type="match status" value="1"/>
</dbReference>
<dbReference type="Gene3D" id="3.90.50.10">
    <property type="entry name" value="Photosynthetic Reaction Center, subunit H, domain 2"/>
    <property type="match status" value="1"/>
</dbReference>
<evidence type="ECO:0000259" key="2">
    <source>
        <dbReference type="Pfam" id="PF03967"/>
    </source>
</evidence>
<dbReference type="Pfam" id="PF05239">
    <property type="entry name" value="PRC"/>
    <property type="match status" value="1"/>
</dbReference>